<dbReference type="Pfam" id="PF00691">
    <property type="entry name" value="OmpA"/>
    <property type="match status" value="1"/>
</dbReference>
<dbReference type="InterPro" id="IPR006665">
    <property type="entry name" value="OmpA-like"/>
</dbReference>
<reference evidence="4 5" key="1">
    <citation type="submission" date="2021-11" db="EMBL/GenBank/DDBJ databases">
        <title>Seasonal and diel survey of microbial diversity of the Tyrrhenian coast.</title>
        <authorList>
            <person name="Gattoni G."/>
            <person name="Corral P."/>
        </authorList>
    </citation>
    <scope>NUCLEOTIDE SEQUENCE [LARGE SCALE GENOMIC DNA]</scope>
    <source>
        <strain evidence="4 5">Mr9</strain>
    </source>
</reference>
<dbReference type="PROSITE" id="PS51123">
    <property type="entry name" value="OMPA_2"/>
    <property type="match status" value="1"/>
</dbReference>
<feature type="coiled-coil region" evidence="2">
    <location>
        <begin position="92"/>
        <end position="123"/>
    </location>
</feature>
<keyword evidence="2" id="KW-0175">Coiled coil</keyword>
<accession>A0ABS8GSP8</accession>
<dbReference type="PANTHER" id="PTHR30329">
    <property type="entry name" value="STATOR ELEMENT OF FLAGELLAR MOTOR COMPLEX"/>
    <property type="match status" value="1"/>
</dbReference>
<name>A0ABS8GSP8_9FLAO</name>
<dbReference type="CDD" id="cd07185">
    <property type="entry name" value="OmpA_C-like"/>
    <property type="match status" value="1"/>
</dbReference>
<dbReference type="InterPro" id="IPR036737">
    <property type="entry name" value="OmpA-like_sf"/>
</dbReference>
<dbReference type="InterPro" id="IPR050330">
    <property type="entry name" value="Bact_OuterMem_StrucFunc"/>
</dbReference>
<protein>
    <submittedName>
        <fullName evidence="4">OmpA family protein</fullName>
    </submittedName>
</protein>
<dbReference type="SUPFAM" id="SSF103088">
    <property type="entry name" value="OmpA-like"/>
    <property type="match status" value="1"/>
</dbReference>
<organism evidence="4 5">
    <name type="scientific">Leeuwenhoekiella parthenopeia</name>
    <dbReference type="NCBI Taxonomy" id="2890320"/>
    <lineage>
        <taxon>Bacteria</taxon>
        <taxon>Pseudomonadati</taxon>
        <taxon>Bacteroidota</taxon>
        <taxon>Flavobacteriia</taxon>
        <taxon>Flavobacteriales</taxon>
        <taxon>Flavobacteriaceae</taxon>
        <taxon>Leeuwenhoekiella</taxon>
    </lineage>
</organism>
<feature type="domain" description="OmpA-like" evidence="3">
    <location>
        <begin position="125"/>
        <end position="239"/>
    </location>
</feature>
<evidence type="ECO:0000256" key="1">
    <source>
        <dbReference type="PROSITE-ProRule" id="PRU00473"/>
    </source>
</evidence>
<dbReference type="PANTHER" id="PTHR30329:SF21">
    <property type="entry name" value="LIPOPROTEIN YIAD-RELATED"/>
    <property type="match status" value="1"/>
</dbReference>
<dbReference type="EMBL" id="JAJGMW010000011">
    <property type="protein sequence ID" value="MCC4213020.1"/>
    <property type="molecule type" value="Genomic_DNA"/>
</dbReference>
<sequence>MKRFLIAFGVFCCWFFLGVLFMNTTGAVDQSSLFASKVVKPKDLDTTPGDSTPTEFVPFIEEDPRENDTNTVFQEADTFMVNNLSRGNEQLVEDLTRSIQEKKRELAEDLEKLRNVKKNTNATAVAPRTFDALFYPEFKHARFVVDQKATSFLSFVKQKLAADANLHIKVVGHTDYIGDKEDNYMLALDEAKKVREFLIKSLKLPDNQVSAYSSGETEPIYDRDSENRELNHRIEIYFE</sequence>
<evidence type="ECO:0000259" key="3">
    <source>
        <dbReference type="PROSITE" id="PS51123"/>
    </source>
</evidence>
<keyword evidence="5" id="KW-1185">Reference proteome</keyword>
<evidence type="ECO:0000313" key="5">
    <source>
        <dbReference type="Proteomes" id="UP001197770"/>
    </source>
</evidence>
<dbReference type="Gene3D" id="3.30.1330.60">
    <property type="entry name" value="OmpA-like domain"/>
    <property type="match status" value="1"/>
</dbReference>
<evidence type="ECO:0000313" key="4">
    <source>
        <dbReference type="EMBL" id="MCC4213020.1"/>
    </source>
</evidence>
<keyword evidence="1" id="KW-0472">Membrane</keyword>
<proteinExistence type="predicted"/>
<dbReference type="Proteomes" id="UP001197770">
    <property type="component" value="Unassembled WGS sequence"/>
</dbReference>
<evidence type="ECO:0000256" key="2">
    <source>
        <dbReference type="SAM" id="Coils"/>
    </source>
</evidence>
<dbReference type="RefSeq" id="WP_228230086.1">
    <property type="nucleotide sequence ID" value="NZ_JAJGMW010000011.1"/>
</dbReference>
<gene>
    <name evidence="4" type="ORF">LLW17_09840</name>
</gene>
<comment type="caution">
    <text evidence="4">The sequence shown here is derived from an EMBL/GenBank/DDBJ whole genome shotgun (WGS) entry which is preliminary data.</text>
</comment>